<reference evidence="9" key="2">
    <citation type="journal article" date="2007" name="Science">
        <title>Draft genome sequence of the sexually transmitted pathogen Trichomonas vaginalis.</title>
        <authorList>
            <person name="Carlton J.M."/>
            <person name="Hirt R.P."/>
            <person name="Silva J.C."/>
            <person name="Delcher A.L."/>
            <person name="Schatz M."/>
            <person name="Zhao Q."/>
            <person name="Wortman J.R."/>
            <person name="Bidwell S.L."/>
            <person name="Alsmark U.C.M."/>
            <person name="Besteiro S."/>
            <person name="Sicheritz-Ponten T."/>
            <person name="Noel C.J."/>
            <person name="Dacks J.B."/>
            <person name="Foster P.G."/>
            <person name="Simillion C."/>
            <person name="Van de Peer Y."/>
            <person name="Miranda-Saavedra D."/>
            <person name="Barton G.J."/>
            <person name="Westrop G.D."/>
            <person name="Mueller S."/>
            <person name="Dessi D."/>
            <person name="Fiori P.L."/>
            <person name="Ren Q."/>
            <person name="Paulsen I."/>
            <person name="Zhang H."/>
            <person name="Bastida-Corcuera F.D."/>
            <person name="Simoes-Barbosa A."/>
            <person name="Brown M.T."/>
            <person name="Hayes R.D."/>
            <person name="Mukherjee M."/>
            <person name="Okumura C.Y."/>
            <person name="Schneider R."/>
            <person name="Smith A.J."/>
            <person name="Vanacova S."/>
            <person name="Villalvazo M."/>
            <person name="Haas B.J."/>
            <person name="Pertea M."/>
            <person name="Feldblyum T.V."/>
            <person name="Utterback T.R."/>
            <person name="Shu C.L."/>
            <person name="Osoegawa K."/>
            <person name="de Jong P.J."/>
            <person name="Hrdy I."/>
            <person name="Horvathova L."/>
            <person name="Zubacova Z."/>
            <person name="Dolezal P."/>
            <person name="Malik S.B."/>
            <person name="Logsdon J.M. Jr."/>
            <person name="Henze K."/>
            <person name="Gupta A."/>
            <person name="Wang C.C."/>
            <person name="Dunne R.L."/>
            <person name="Upcroft J.A."/>
            <person name="Upcroft P."/>
            <person name="White O."/>
            <person name="Salzberg S.L."/>
            <person name="Tang P."/>
            <person name="Chiu C.-H."/>
            <person name="Lee Y.-S."/>
            <person name="Embley T.M."/>
            <person name="Coombs G.H."/>
            <person name="Mottram J.C."/>
            <person name="Tachezy J."/>
            <person name="Fraser-Liggett C.M."/>
            <person name="Johnson P.J."/>
        </authorList>
    </citation>
    <scope>NUCLEOTIDE SEQUENCE [LARGE SCALE GENOMIC DNA]</scope>
    <source>
        <strain evidence="9">G3</strain>
    </source>
</reference>
<dbReference type="PANTHER" id="PTHR23137:SF36">
    <property type="entry name" value="VESICLE TRANSPORT PROTEIN SFT2C"/>
    <property type="match status" value="1"/>
</dbReference>
<sequence length="151" mass="16297">MSGLIDEIKGGDDDCELCKCSLKVRLIGGIACAVISAIFCFLSFIPFWQDNMVGFAILYALGSIGAIASTFFFSGWKKQWKNIKSSVPCLIAAIVVIVCILLLLIVGIITKSKALCVICVICQWVAQVFYIICSFPGGWTAIKTTCGALCH</sequence>
<evidence type="ECO:0000313" key="9">
    <source>
        <dbReference type="EMBL" id="EAX96866.1"/>
    </source>
</evidence>
<evidence type="ECO:0000256" key="4">
    <source>
        <dbReference type="ARBA" id="ARBA00022927"/>
    </source>
</evidence>
<dbReference type="RefSeq" id="XP_001309796.1">
    <property type="nucleotide sequence ID" value="XM_001309795.1"/>
</dbReference>
<dbReference type="OrthoDB" id="73614at2759"/>
<dbReference type="GO" id="GO:0015031">
    <property type="term" value="P:protein transport"/>
    <property type="evidence" value="ECO:0007669"/>
    <property type="project" value="UniProtKB-KW"/>
</dbReference>
<feature type="transmembrane region" description="Helical" evidence="8">
    <location>
        <begin position="115"/>
        <end position="133"/>
    </location>
</feature>
<organism evidence="9 10">
    <name type="scientific">Trichomonas vaginalis (strain ATCC PRA-98 / G3)</name>
    <dbReference type="NCBI Taxonomy" id="412133"/>
    <lineage>
        <taxon>Eukaryota</taxon>
        <taxon>Metamonada</taxon>
        <taxon>Parabasalia</taxon>
        <taxon>Trichomonadida</taxon>
        <taxon>Trichomonadidae</taxon>
        <taxon>Trichomonas</taxon>
    </lineage>
</organism>
<dbReference type="Proteomes" id="UP000001542">
    <property type="component" value="Unassembled WGS sequence"/>
</dbReference>
<dbReference type="InParanoid" id="A2FDY7"/>
<keyword evidence="3 8" id="KW-0812">Transmembrane</keyword>
<feature type="transmembrane region" description="Helical" evidence="8">
    <location>
        <begin position="87"/>
        <end position="109"/>
    </location>
</feature>
<comment type="similarity">
    <text evidence="7 8">Belongs to the SFT2 family.</text>
</comment>
<dbReference type="GO" id="GO:0005737">
    <property type="term" value="C:cytoplasm"/>
    <property type="evidence" value="ECO:0007669"/>
    <property type="project" value="UniProtKB-ARBA"/>
</dbReference>
<dbReference type="OMA" id="DCELCKC"/>
<name>A2FDY7_TRIV3</name>
<dbReference type="GO" id="GO:0012505">
    <property type="term" value="C:endomembrane system"/>
    <property type="evidence" value="ECO:0007669"/>
    <property type="project" value="UniProtKB-ARBA"/>
</dbReference>
<dbReference type="Pfam" id="PF04178">
    <property type="entry name" value="Got1"/>
    <property type="match status" value="1"/>
</dbReference>
<keyword evidence="2 8" id="KW-0813">Transport</keyword>
<feature type="transmembrane region" description="Helical" evidence="8">
    <location>
        <begin position="54"/>
        <end position="75"/>
    </location>
</feature>
<dbReference type="InterPro" id="IPR007305">
    <property type="entry name" value="Vesicle_transpt_Got1/SFT2"/>
</dbReference>
<dbReference type="PANTHER" id="PTHR23137">
    <property type="entry name" value="VESICLE TRANSPORT PROTEIN-RELATED"/>
    <property type="match status" value="1"/>
</dbReference>
<gene>
    <name evidence="9" type="ORF">TVAG_390730</name>
</gene>
<dbReference type="KEGG" id="tva:4754643"/>
<dbReference type="GO" id="GO:0016192">
    <property type="term" value="P:vesicle-mediated transport"/>
    <property type="evidence" value="ECO:0007669"/>
    <property type="project" value="InterPro"/>
</dbReference>
<proteinExistence type="inferred from homology"/>
<feature type="transmembrane region" description="Helical" evidence="8">
    <location>
        <begin position="26"/>
        <end position="48"/>
    </location>
</feature>
<comment type="function">
    <text evidence="8">May be involved in fusion of retrograde transport vesicles derived from an endocytic compartment with the Golgi complex.</text>
</comment>
<evidence type="ECO:0000256" key="5">
    <source>
        <dbReference type="ARBA" id="ARBA00022989"/>
    </source>
</evidence>
<keyword evidence="5 8" id="KW-1133">Transmembrane helix</keyword>
<accession>A2FDY7</accession>
<dbReference type="STRING" id="5722.A2FDY7"/>
<protein>
    <recommendedName>
        <fullName evidence="8">Vesicle transport protein</fullName>
    </recommendedName>
</protein>
<dbReference type="EMBL" id="DS113740">
    <property type="protein sequence ID" value="EAX96866.1"/>
    <property type="molecule type" value="Genomic_DNA"/>
</dbReference>
<dbReference type="InterPro" id="IPR011691">
    <property type="entry name" value="Vesicle_transpt_SFT2"/>
</dbReference>
<evidence type="ECO:0000313" key="10">
    <source>
        <dbReference type="Proteomes" id="UP000001542"/>
    </source>
</evidence>
<reference evidence="9" key="1">
    <citation type="submission" date="2006-10" db="EMBL/GenBank/DDBJ databases">
        <authorList>
            <person name="Amadeo P."/>
            <person name="Zhao Q."/>
            <person name="Wortman J."/>
            <person name="Fraser-Liggett C."/>
            <person name="Carlton J."/>
        </authorList>
    </citation>
    <scope>NUCLEOTIDE SEQUENCE</scope>
    <source>
        <strain evidence="9">G3</strain>
    </source>
</reference>
<evidence type="ECO:0000256" key="3">
    <source>
        <dbReference type="ARBA" id="ARBA00022692"/>
    </source>
</evidence>
<dbReference type="VEuPathDB" id="TrichDB:TVAGG3_0402190"/>
<evidence type="ECO:0000256" key="1">
    <source>
        <dbReference type="ARBA" id="ARBA00004141"/>
    </source>
</evidence>
<evidence type="ECO:0000256" key="2">
    <source>
        <dbReference type="ARBA" id="ARBA00022448"/>
    </source>
</evidence>
<evidence type="ECO:0000256" key="6">
    <source>
        <dbReference type="ARBA" id="ARBA00023136"/>
    </source>
</evidence>
<evidence type="ECO:0000256" key="7">
    <source>
        <dbReference type="ARBA" id="ARBA00025800"/>
    </source>
</evidence>
<evidence type="ECO:0000256" key="8">
    <source>
        <dbReference type="RuleBase" id="RU363111"/>
    </source>
</evidence>
<keyword evidence="4 8" id="KW-0653">Protein transport</keyword>
<dbReference type="AlphaFoldDB" id="A2FDY7"/>
<keyword evidence="6 8" id="KW-0472">Membrane</keyword>
<dbReference type="GO" id="GO:0016020">
    <property type="term" value="C:membrane"/>
    <property type="evidence" value="ECO:0007669"/>
    <property type="project" value="UniProtKB-SubCell"/>
</dbReference>
<dbReference type="VEuPathDB" id="TrichDB:TVAG_390730"/>
<comment type="subcellular location">
    <subcellularLocation>
        <location evidence="1 8">Membrane</location>
        <topology evidence="1 8">Multi-pass membrane protein</topology>
    </subcellularLocation>
</comment>
<keyword evidence="10" id="KW-1185">Reference proteome</keyword>